<keyword evidence="2" id="KW-1185">Reference proteome</keyword>
<dbReference type="EMBL" id="KQ241657">
    <property type="protein sequence ID" value="KNC86322.1"/>
    <property type="molecule type" value="Genomic_DNA"/>
</dbReference>
<dbReference type="GeneID" id="25902020"/>
<dbReference type="Gene3D" id="3.90.640.10">
    <property type="entry name" value="Actin, Chain A, domain 4"/>
    <property type="match status" value="1"/>
</dbReference>
<organism evidence="1 2">
    <name type="scientific">Sphaeroforma arctica JP610</name>
    <dbReference type="NCBI Taxonomy" id="667725"/>
    <lineage>
        <taxon>Eukaryota</taxon>
        <taxon>Ichthyosporea</taxon>
        <taxon>Ichthyophonida</taxon>
        <taxon>Sphaeroforma</taxon>
    </lineage>
</organism>
<dbReference type="SUPFAM" id="SSF53067">
    <property type="entry name" value="Actin-like ATPase domain"/>
    <property type="match status" value="1"/>
</dbReference>
<dbReference type="InterPro" id="IPR043129">
    <property type="entry name" value="ATPase_NBD"/>
</dbReference>
<evidence type="ECO:0000313" key="2">
    <source>
        <dbReference type="Proteomes" id="UP000054560"/>
    </source>
</evidence>
<dbReference type="eggNOG" id="KOG0676">
    <property type="taxonomic scope" value="Eukaryota"/>
</dbReference>
<dbReference type="Pfam" id="PF00022">
    <property type="entry name" value="Actin"/>
    <property type="match status" value="1"/>
</dbReference>
<dbReference type="AlphaFoldDB" id="A0A0L0GBC7"/>
<dbReference type="Gene3D" id="3.30.420.40">
    <property type="match status" value="2"/>
</dbReference>
<dbReference type="STRING" id="667725.A0A0L0GBC7"/>
<name>A0A0L0GBC7_9EUKA</name>
<protein>
    <recommendedName>
        <fullName evidence="3">Actin</fullName>
    </recommendedName>
</protein>
<dbReference type="OrthoDB" id="337660at2759"/>
<accession>A0A0L0GBC7</accession>
<evidence type="ECO:0000313" key="1">
    <source>
        <dbReference type="EMBL" id="KNC86322.1"/>
    </source>
</evidence>
<dbReference type="InterPro" id="IPR004000">
    <property type="entry name" value="Actin"/>
</dbReference>
<proteinExistence type="predicted"/>
<sequence length="375" mass="40375">MSTAKDKFALAQILARRKQSASTTRRSVQKPSVLLDLGQVWCKVGYMGEPLPRHTVRSPYVGLSYKLRFGQLTDTETKTLKQTLKTFLRTVCYELLLVVPNESTVVVCENNLRRYIDSELLLDLLLVDFGFKTATTLPVLGCCMLSHGLTTGLVIDCGYSSIRVLPFISSCPYTGAWQEVLVGTQAIAKEMLASLEGAKEEDLPSLAQSADILATDEMAMLKLVEHTAVVMPREYDVHSSDVPGIEHNLSSTGSMQPVKVLIPGHLRAIAGDVVFGRGDADGRTLTEAILDSLQAARLLASLKEGLAAAERFGGAKKPSEIAIRQSIGASPAVPLCFAWVGASAIPSDVVNAKGVDLSRFTAGECDIYSTEALIG</sequence>
<dbReference type="Proteomes" id="UP000054560">
    <property type="component" value="Unassembled WGS sequence"/>
</dbReference>
<evidence type="ECO:0008006" key="3">
    <source>
        <dbReference type="Google" id="ProtNLM"/>
    </source>
</evidence>
<reference evidence="1 2" key="1">
    <citation type="submission" date="2011-02" db="EMBL/GenBank/DDBJ databases">
        <title>The Genome Sequence of Sphaeroforma arctica JP610.</title>
        <authorList>
            <consortium name="The Broad Institute Genome Sequencing Platform"/>
            <person name="Russ C."/>
            <person name="Cuomo C."/>
            <person name="Young S.K."/>
            <person name="Zeng Q."/>
            <person name="Gargeya S."/>
            <person name="Alvarado L."/>
            <person name="Berlin A."/>
            <person name="Chapman S.B."/>
            <person name="Chen Z."/>
            <person name="Freedman E."/>
            <person name="Gellesch M."/>
            <person name="Goldberg J."/>
            <person name="Griggs A."/>
            <person name="Gujja S."/>
            <person name="Heilman E."/>
            <person name="Heiman D."/>
            <person name="Howarth C."/>
            <person name="Mehta T."/>
            <person name="Neiman D."/>
            <person name="Pearson M."/>
            <person name="Roberts A."/>
            <person name="Saif S."/>
            <person name="Shea T."/>
            <person name="Shenoy N."/>
            <person name="Sisk P."/>
            <person name="Stolte C."/>
            <person name="Sykes S."/>
            <person name="White J."/>
            <person name="Yandava C."/>
            <person name="Burger G."/>
            <person name="Gray M.W."/>
            <person name="Holland P.W.H."/>
            <person name="King N."/>
            <person name="Lang F.B.F."/>
            <person name="Roger A.J."/>
            <person name="Ruiz-Trillo I."/>
            <person name="Haas B."/>
            <person name="Nusbaum C."/>
            <person name="Birren B."/>
        </authorList>
    </citation>
    <scope>NUCLEOTIDE SEQUENCE [LARGE SCALE GENOMIC DNA]</scope>
    <source>
        <strain evidence="1 2">JP610</strain>
    </source>
</reference>
<gene>
    <name evidence="1" type="ORF">SARC_01516</name>
</gene>
<dbReference type="RefSeq" id="XP_014160224.1">
    <property type="nucleotide sequence ID" value="XM_014304749.1"/>
</dbReference>